<proteinExistence type="predicted"/>
<keyword evidence="2" id="KW-1185">Reference proteome</keyword>
<comment type="caution">
    <text evidence="1">The sequence shown here is derived from an EMBL/GenBank/DDBJ whole genome shotgun (WGS) entry which is preliminary data.</text>
</comment>
<sequence length="129" mass="14693">MKFRYQSSSHDPWTNPWTNSQAAFFGKERNDKVVGIILKSKMKNPFYWRGKLSEPETGSVYFKRRKSRFVGSLSTFVSEQSEVRIIDLILEEAKPGVYVGRERILYFPPYVPPPTGLKASSSAALKGTP</sequence>
<gene>
    <name evidence="1" type="ORF">HZH66_006794</name>
</gene>
<accession>A0A834N7A9</accession>
<dbReference type="Proteomes" id="UP000614350">
    <property type="component" value="Unassembled WGS sequence"/>
</dbReference>
<reference evidence="1" key="1">
    <citation type="journal article" date="2020" name="G3 (Bethesda)">
        <title>High-Quality Assemblies for Three Invasive Social Wasps from the &lt;i&gt;Vespula&lt;/i&gt; Genus.</title>
        <authorList>
            <person name="Harrop T.W.R."/>
            <person name="Guhlin J."/>
            <person name="McLaughlin G.M."/>
            <person name="Permina E."/>
            <person name="Stockwell P."/>
            <person name="Gilligan J."/>
            <person name="Le Lec M.F."/>
            <person name="Gruber M.A.M."/>
            <person name="Quinn O."/>
            <person name="Lovegrove M."/>
            <person name="Duncan E.J."/>
            <person name="Remnant E.J."/>
            <person name="Van Eeckhoven J."/>
            <person name="Graham B."/>
            <person name="Knapp R.A."/>
            <person name="Langford K.W."/>
            <person name="Kronenberg Z."/>
            <person name="Press M.O."/>
            <person name="Eacker S.M."/>
            <person name="Wilson-Rankin E.E."/>
            <person name="Purcell J."/>
            <person name="Lester P.J."/>
            <person name="Dearden P.K."/>
        </authorList>
    </citation>
    <scope>NUCLEOTIDE SEQUENCE</scope>
    <source>
        <strain evidence="1">Marl-1</strain>
    </source>
</reference>
<evidence type="ECO:0000313" key="1">
    <source>
        <dbReference type="EMBL" id="KAF7398897.1"/>
    </source>
</evidence>
<protein>
    <submittedName>
        <fullName evidence="1">Uncharacterized protein</fullName>
    </submittedName>
</protein>
<organism evidence="1 2">
    <name type="scientific">Vespula vulgaris</name>
    <name type="common">Yellow jacket</name>
    <name type="synonym">Wasp</name>
    <dbReference type="NCBI Taxonomy" id="7454"/>
    <lineage>
        <taxon>Eukaryota</taxon>
        <taxon>Metazoa</taxon>
        <taxon>Ecdysozoa</taxon>
        <taxon>Arthropoda</taxon>
        <taxon>Hexapoda</taxon>
        <taxon>Insecta</taxon>
        <taxon>Pterygota</taxon>
        <taxon>Neoptera</taxon>
        <taxon>Endopterygota</taxon>
        <taxon>Hymenoptera</taxon>
        <taxon>Apocrita</taxon>
        <taxon>Aculeata</taxon>
        <taxon>Vespoidea</taxon>
        <taxon>Vespidae</taxon>
        <taxon>Vespinae</taxon>
        <taxon>Vespula</taxon>
    </lineage>
</organism>
<dbReference type="AlphaFoldDB" id="A0A834N7A9"/>
<evidence type="ECO:0000313" key="2">
    <source>
        <dbReference type="Proteomes" id="UP000614350"/>
    </source>
</evidence>
<dbReference type="EMBL" id="JACSEA010000006">
    <property type="protein sequence ID" value="KAF7398897.1"/>
    <property type="molecule type" value="Genomic_DNA"/>
</dbReference>
<name>A0A834N7A9_VESVU</name>